<accession>A0A7H1NSR9</accession>
<proteinExistence type="predicted"/>
<feature type="chain" id="PRO_5028958200" evidence="1">
    <location>
        <begin position="37"/>
        <end position="125"/>
    </location>
</feature>
<evidence type="ECO:0000313" key="2">
    <source>
        <dbReference type="EMBL" id="QNT78829.1"/>
    </source>
</evidence>
<evidence type="ECO:0000256" key="1">
    <source>
        <dbReference type="SAM" id="SignalP"/>
    </source>
</evidence>
<dbReference type="EMBL" id="CP060244">
    <property type="protein sequence ID" value="QNT78829.1"/>
    <property type="molecule type" value="Genomic_DNA"/>
</dbReference>
<dbReference type="KEGG" id="ebla:JGUZn3_16070"/>
<evidence type="ECO:0000313" key="3">
    <source>
        <dbReference type="Proteomes" id="UP000516349"/>
    </source>
</evidence>
<organism evidence="2 3">
    <name type="scientific">Entomobacter blattae</name>
    <dbReference type="NCBI Taxonomy" id="2762277"/>
    <lineage>
        <taxon>Bacteria</taxon>
        <taxon>Pseudomonadati</taxon>
        <taxon>Pseudomonadota</taxon>
        <taxon>Alphaproteobacteria</taxon>
        <taxon>Acetobacterales</taxon>
        <taxon>Acetobacteraceae</taxon>
        <taxon>Entomobacter</taxon>
    </lineage>
</organism>
<sequence>MSEYLVMSKKLFWVRIPQVMVLSCIVFSAFGASAQAAWAPTQCGKEPEKPTLDVASVERYNASTEKFTAYEKAARSYYACALKEARQETAPIMNGMKTIHNRMTENLNGLNAKLQAAHKKLGGKK</sequence>
<keyword evidence="3" id="KW-1185">Reference proteome</keyword>
<feature type="signal peptide" evidence="1">
    <location>
        <begin position="1"/>
        <end position="36"/>
    </location>
</feature>
<protein>
    <submittedName>
        <fullName evidence="2">Uncharacterized protein</fullName>
    </submittedName>
</protein>
<name>A0A7H1NSR9_9PROT</name>
<keyword evidence="1" id="KW-0732">Signal</keyword>
<dbReference type="Proteomes" id="UP000516349">
    <property type="component" value="Chromosome"/>
</dbReference>
<dbReference type="AlphaFoldDB" id="A0A7H1NSR9"/>
<reference evidence="2 3" key="1">
    <citation type="submission" date="2020-08" db="EMBL/GenBank/DDBJ databases">
        <title>Complete genome sequence of Entomobacter blattae G55GP.</title>
        <authorList>
            <person name="Poehlein A."/>
            <person name="Guzman J."/>
            <person name="Daniel R."/>
            <person name="Vilcinskas A."/>
        </authorList>
    </citation>
    <scope>NUCLEOTIDE SEQUENCE [LARGE SCALE GENOMIC DNA]</scope>
    <source>
        <strain evidence="2 3">G55GP</strain>
    </source>
</reference>
<gene>
    <name evidence="2" type="ORF">JGUZn3_16070</name>
</gene>